<dbReference type="NCBIfam" id="TIGR00756">
    <property type="entry name" value="PPR"/>
    <property type="match status" value="3"/>
</dbReference>
<dbReference type="Pfam" id="PF01535">
    <property type="entry name" value="PPR"/>
    <property type="match status" value="1"/>
</dbReference>
<evidence type="ECO:0000256" key="3">
    <source>
        <dbReference type="PROSITE-ProRule" id="PRU00708"/>
    </source>
</evidence>
<feature type="repeat" description="PPR" evidence="3">
    <location>
        <begin position="305"/>
        <end position="339"/>
    </location>
</feature>
<evidence type="ECO:0000313" key="5">
    <source>
        <dbReference type="Proteomes" id="UP001153076"/>
    </source>
</evidence>
<gene>
    <name evidence="4" type="ORF">Cgig2_008957</name>
</gene>
<evidence type="ECO:0000256" key="1">
    <source>
        <dbReference type="ARBA" id="ARBA00007626"/>
    </source>
</evidence>
<feature type="repeat" description="PPR" evidence="3">
    <location>
        <begin position="235"/>
        <end position="269"/>
    </location>
</feature>
<comment type="similarity">
    <text evidence="1">Belongs to the PPR family. P subfamily.</text>
</comment>
<keyword evidence="5" id="KW-1185">Reference proteome</keyword>
<name>A0A9Q1K7T5_9CARY</name>
<dbReference type="OrthoDB" id="185373at2759"/>
<dbReference type="InterPro" id="IPR002885">
    <property type="entry name" value="PPR_rpt"/>
</dbReference>
<evidence type="ECO:0000313" key="4">
    <source>
        <dbReference type="EMBL" id="KAJ8438470.1"/>
    </source>
</evidence>
<sequence>MLQNLSLYLRPIRRFSIAARSLSASLPCIDTPTSSSSSCDSCSNGNNDGLSNVNLKIKPRLEEPALIKLKKERDPEKLFQLFKDNAHNRLVIENKYAFEDTVSRLAGAGRFDYIEHLLEHQKSLPQGRREGFIVRIIMLYGKAGMIEHAMNTFYDMHLIGCKRTVKSLNAALKVLTQTRDLAAIEKFLEEIPWKFGIRLDVISVNIVISALCGMGISDKAYLVMVEMEKAGIKPDVVTYTTLISAFYKSGRWEIGNGLWNLMILKGCYPNVATFNSRIQFLVSKGRAWQANDMLALMEDIEMHPDEVTYNLVIKGFCRAGFLDMARRVYSALHGRGYKANIKIYQTMVHYLCEAGDFDCAYSMCKDCMKKNWMLNVDTICTLLKGLMIIGKVDKAGVIVGLAERRHPPFSPRQLDDFKSIIARRRS</sequence>
<dbReference type="PROSITE" id="PS51375">
    <property type="entry name" value="PPR"/>
    <property type="match status" value="3"/>
</dbReference>
<dbReference type="AlphaFoldDB" id="A0A9Q1K7T5"/>
<dbReference type="InterPro" id="IPR011990">
    <property type="entry name" value="TPR-like_helical_dom_sf"/>
</dbReference>
<evidence type="ECO:0000256" key="2">
    <source>
        <dbReference type="ARBA" id="ARBA00022737"/>
    </source>
</evidence>
<accession>A0A9Q1K7T5</accession>
<proteinExistence type="inferred from homology"/>
<dbReference type="Proteomes" id="UP001153076">
    <property type="component" value="Unassembled WGS sequence"/>
</dbReference>
<dbReference type="EMBL" id="JAKOGI010000252">
    <property type="protein sequence ID" value="KAJ8438470.1"/>
    <property type="molecule type" value="Genomic_DNA"/>
</dbReference>
<dbReference type="Gene3D" id="1.25.40.10">
    <property type="entry name" value="Tetratricopeptide repeat domain"/>
    <property type="match status" value="2"/>
</dbReference>
<keyword evidence="2" id="KW-0677">Repeat</keyword>
<feature type="repeat" description="PPR" evidence="3">
    <location>
        <begin position="200"/>
        <end position="234"/>
    </location>
</feature>
<protein>
    <recommendedName>
        <fullName evidence="6">Pentatricopeptide repeat-containing protein</fullName>
    </recommendedName>
</protein>
<dbReference type="Pfam" id="PF13041">
    <property type="entry name" value="PPR_2"/>
    <property type="match status" value="2"/>
</dbReference>
<comment type="caution">
    <text evidence="4">The sequence shown here is derived from an EMBL/GenBank/DDBJ whole genome shotgun (WGS) entry which is preliminary data.</text>
</comment>
<organism evidence="4 5">
    <name type="scientific">Carnegiea gigantea</name>
    <dbReference type="NCBI Taxonomy" id="171969"/>
    <lineage>
        <taxon>Eukaryota</taxon>
        <taxon>Viridiplantae</taxon>
        <taxon>Streptophyta</taxon>
        <taxon>Embryophyta</taxon>
        <taxon>Tracheophyta</taxon>
        <taxon>Spermatophyta</taxon>
        <taxon>Magnoliopsida</taxon>
        <taxon>eudicotyledons</taxon>
        <taxon>Gunneridae</taxon>
        <taxon>Pentapetalae</taxon>
        <taxon>Caryophyllales</taxon>
        <taxon>Cactineae</taxon>
        <taxon>Cactaceae</taxon>
        <taxon>Cactoideae</taxon>
        <taxon>Echinocereeae</taxon>
        <taxon>Carnegiea</taxon>
    </lineage>
</organism>
<evidence type="ECO:0008006" key="6">
    <source>
        <dbReference type="Google" id="ProtNLM"/>
    </source>
</evidence>
<dbReference type="PANTHER" id="PTHR47939:SF7">
    <property type="entry name" value="REPEAT-CONTAINING PROTEIN, PUTATIVE-RELATED"/>
    <property type="match status" value="1"/>
</dbReference>
<dbReference type="PANTHER" id="PTHR47939">
    <property type="entry name" value="MEMBRANE-ASSOCIATED SALT-INDUCIBLE PROTEIN-LIKE"/>
    <property type="match status" value="1"/>
</dbReference>
<dbReference type="InterPro" id="IPR050667">
    <property type="entry name" value="PPR-containing_protein"/>
</dbReference>
<reference evidence="4" key="1">
    <citation type="submission" date="2022-04" db="EMBL/GenBank/DDBJ databases">
        <title>Carnegiea gigantea Genome sequencing and assembly v2.</title>
        <authorList>
            <person name="Copetti D."/>
            <person name="Sanderson M.J."/>
            <person name="Burquez A."/>
            <person name="Wojciechowski M.F."/>
        </authorList>
    </citation>
    <scope>NUCLEOTIDE SEQUENCE</scope>
    <source>
        <strain evidence="4">SGP5-SGP5p</strain>
        <tissue evidence="4">Aerial part</tissue>
    </source>
</reference>